<keyword evidence="15" id="KW-0413">Isomerase</keyword>
<dbReference type="GO" id="GO:0043139">
    <property type="term" value="F:5'-3' DNA helicase activity"/>
    <property type="evidence" value="ECO:0007669"/>
    <property type="project" value="UniProtKB-EC"/>
</dbReference>
<keyword evidence="5" id="KW-0547">Nucleotide-binding</keyword>
<keyword evidence="3" id="KW-0540">Nuclease</keyword>
<evidence type="ECO:0000256" key="8">
    <source>
        <dbReference type="ARBA" id="ARBA00022806"/>
    </source>
</evidence>
<dbReference type="Proteomes" id="UP000824063">
    <property type="component" value="Unassembled WGS sequence"/>
</dbReference>
<dbReference type="SMART" id="SM00487">
    <property type="entry name" value="DEXDc"/>
    <property type="match status" value="1"/>
</dbReference>
<dbReference type="SMART" id="SM00488">
    <property type="entry name" value="DEXDc2"/>
    <property type="match status" value="1"/>
</dbReference>
<dbReference type="Gene3D" id="1.10.275.30">
    <property type="match status" value="1"/>
</dbReference>
<evidence type="ECO:0000256" key="5">
    <source>
        <dbReference type="ARBA" id="ARBA00022741"/>
    </source>
</evidence>
<evidence type="ECO:0000256" key="9">
    <source>
        <dbReference type="ARBA" id="ARBA00022839"/>
    </source>
</evidence>
<keyword evidence="7" id="KW-0378">Hydrolase</keyword>
<comment type="catalytic activity">
    <reaction evidence="18">
        <text>ATP + H2O = ADP + phosphate + H(+)</text>
        <dbReference type="Rhea" id="RHEA:13065"/>
        <dbReference type="ChEBI" id="CHEBI:15377"/>
        <dbReference type="ChEBI" id="CHEBI:15378"/>
        <dbReference type="ChEBI" id="CHEBI:30616"/>
        <dbReference type="ChEBI" id="CHEBI:43474"/>
        <dbReference type="ChEBI" id="CHEBI:456216"/>
        <dbReference type="EC" id="5.6.2.3"/>
    </reaction>
</comment>
<dbReference type="Pfam" id="PF06733">
    <property type="entry name" value="DEAD_2"/>
    <property type="match status" value="1"/>
</dbReference>
<dbReference type="InterPro" id="IPR010614">
    <property type="entry name" value="RAD3-like_helicase_DEAD"/>
</dbReference>
<dbReference type="InterPro" id="IPR038726">
    <property type="entry name" value="PDDEXK_AddAB-type"/>
</dbReference>
<dbReference type="Gene3D" id="3.40.50.300">
    <property type="entry name" value="P-loop containing nucleotide triphosphate hydrolases"/>
    <property type="match status" value="2"/>
</dbReference>
<dbReference type="GO" id="GO:0046872">
    <property type="term" value="F:metal ion binding"/>
    <property type="evidence" value="ECO:0007669"/>
    <property type="project" value="UniProtKB-KW"/>
</dbReference>
<evidence type="ECO:0000256" key="16">
    <source>
        <dbReference type="ARBA" id="ARBA00038058"/>
    </source>
</evidence>
<dbReference type="InterPro" id="IPR011604">
    <property type="entry name" value="PDDEXK-like_dom_sf"/>
</dbReference>
<keyword evidence="11" id="KW-0408">Iron</keyword>
<dbReference type="GO" id="GO:0005524">
    <property type="term" value="F:ATP binding"/>
    <property type="evidence" value="ECO:0007669"/>
    <property type="project" value="UniProtKB-KW"/>
</dbReference>
<sequence>MRRGKISVRDLVEFVLRSGDIDNRRTSPHNAQEGARIHRKLQKEAGEEYQREVFLKTNYTFANDSIQIEGRADGIFQKEDSWVIDEIKTSASVFEELEPAKKELFFAQGMVYAYIYTLQNELDSIKVRLTYFQTTTEQITYETRDFTAEDLRSFLENLMTEYSRWLLFQDNWRRVRNTSLERLMFPYENYRKGQRELAVVAYKALKTQKKLFAEAPTGTGKTISTLFPALKVLGEEQAERIFYLTAKTITRSVAEDAFKVLQEKGADLKSVTLTAKDKICFLDERLCNPIDCRYANGYYDRINEALWDLLHHENQMTREVIESYARKHTICPFELSLDVSLFCDLIIADYNYVFDPIVYLRRFFDENESESYFLVDEAHNLINRSREMYSASVTDQLFVKLTALIPKRKRKTHKILAKIISEFDLLKERSEREGWRFKHQQLPAESLINLIFQLVEQIQELLIDEKDGHQKNQILPHYFECIRFLKMSEFYDDSYETTIEISLYQIKIKQFCMNPSKFLENTLNKGKGSLLFSASLSPLDYYQNSLGGGEEPFAYRVGSPFPMTNQAILVANYIQTTYQKRADSLMQIVEAIHMMIEAKTGNYLVFFSSYQYLDQVADLFKEIYPDVQTLIQETNMNEAERETFLNRFVVNPTQTLVGFCVLGGIFSEGIDLRGDRLIGTAIVGVGLPQVNPEQELIKDYFSNENNRGFEYAYQLPGMNKVLQAAGRVIRDATDQGVVLLLDTRFNTSRYRSLFPQHWQHHQVLYQPRQLEQAINQFWLEKDTKKQGV</sequence>
<dbReference type="InterPro" id="IPR027417">
    <property type="entry name" value="P-loop_NTPase"/>
</dbReference>
<dbReference type="EMBL" id="DXBN01000178">
    <property type="protein sequence ID" value="HIZ53840.1"/>
    <property type="molecule type" value="Genomic_DNA"/>
</dbReference>
<comment type="cofactor">
    <cofactor evidence="1">
        <name>[4Fe-4S] cluster</name>
        <dbReference type="ChEBI" id="CHEBI:49883"/>
    </cofactor>
</comment>
<comment type="caution">
    <text evidence="20">The sequence shown here is derived from an EMBL/GenBank/DDBJ whole genome shotgun (WGS) entry which is preliminary data.</text>
</comment>
<keyword evidence="14" id="KW-0234">DNA repair</keyword>
<evidence type="ECO:0000256" key="14">
    <source>
        <dbReference type="ARBA" id="ARBA00023204"/>
    </source>
</evidence>
<dbReference type="InterPro" id="IPR045028">
    <property type="entry name" value="DinG/Rad3-like"/>
</dbReference>
<evidence type="ECO:0000256" key="15">
    <source>
        <dbReference type="ARBA" id="ARBA00023235"/>
    </source>
</evidence>
<dbReference type="GO" id="GO:0004527">
    <property type="term" value="F:exonuclease activity"/>
    <property type="evidence" value="ECO:0007669"/>
    <property type="project" value="UniProtKB-KW"/>
</dbReference>
<dbReference type="InterPro" id="IPR014013">
    <property type="entry name" value="Helic_SF1/SF2_ATP-bd_DinG/Rad3"/>
</dbReference>
<keyword evidence="8 20" id="KW-0347">Helicase</keyword>
<evidence type="ECO:0000256" key="6">
    <source>
        <dbReference type="ARBA" id="ARBA00022763"/>
    </source>
</evidence>
<evidence type="ECO:0000256" key="11">
    <source>
        <dbReference type="ARBA" id="ARBA00023004"/>
    </source>
</evidence>
<evidence type="ECO:0000256" key="10">
    <source>
        <dbReference type="ARBA" id="ARBA00022840"/>
    </source>
</evidence>
<dbReference type="PANTHER" id="PTHR11472:SF34">
    <property type="entry name" value="REGULATOR OF TELOMERE ELONGATION HELICASE 1"/>
    <property type="match status" value="1"/>
</dbReference>
<dbReference type="GO" id="GO:0051539">
    <property type="term" value="F:4 iron, 4 sulfur cluster binding"/>
    <property type="evidence" value="ECO:0007669"/>
    <property type="project" value="UniProtKB-KW"/>
</dbReference>
<evidence type="ECO:0000256" key="18">
    <source>
        <dbReference type="ARBA" id="ARBA00048954"/>
    </source>
</evidence>
<dbReference type="AlphaFoldDB" id="A0A9D2F7D8"/>
<organism evidence="20 21">
    <name type="scientific">Candidatus Enterococcus avicola</name>
    <dbReference type="NCBI Taxonomy" id="2838561"/>
    <lineage>
        <taxon>Bacteria</taxon>
        <taxon>Bacillati</taxon>
        <taxon>Bacillota</taxon>
        <taxon>Bacilli</taxon>
        <taxon>Lactobacillales</taxon>
        <taxon>Enterococcaceae</taxon>
        <taxon>Enterococcus</taxon>
    </lineage>
</organism>
<feature type="domain" description="Helicase ATP-binding" evidence="19">
    <location>
        <begin position="180"/>
        <end position="445"/>
    </location>
</feature>
<dbReference type="Gene3D" id="3.90.320.10">
    <property type="match status" value="1"/>
</dbReference>
<evidence type="ECO:0000256" key="12">
    <source>
        <dbReference type="ARBA" id="ARBA00023014"/>
    </source>
</evidence>
<dbReference type="Pfam" id="PF00270">
    <property type="entry name" value="DEAD"/>
    <property type="match status" value="1"/>
</dbReference>
<dbReference type="PANTHER" id="PTHR11472">
    <property type="entry name" value="DNA REPAIR DEAD HELICASE RAD3/XP-D SUBFAMILY MEMBER"/>
    <property type="match status" value="1"/>
</dbReference>
<evidence type="ECO:0000259" key="19">
    <source>
        <dbReference type="PROSITE" id="PS51193"/>
    </source>
</evidence>
<protein>
    <recommendedName>
        <fullName evidence="17">DNA 5'-3' helicase</fullName>
        <ecNumber evidence="17">5.6.2.3</ecNumber>
    </recommendedName>
</protein>
<keyword evidence="6" id="KW-0227">DNA damage</keyword>
<dbReference type="GO" id="GO:0006281">
    <property type="term" value="P:DNA repair"/>
    <property type="evidence" value="ECO:0007669"/>
    <property type="project" value="UniProtKB-KW"/>
</dbReference>
<dbReference type="Pfam" id="PF13307">
    <property type="entry name" value="Helicase_C_2"/>
    <property type="match status" value="1"/>
</dbReference>
<evidence type="ECO:0000256" key="2">
    <source>
        <dbReference type="ARBA" id="ARBA00022485"/>
    </source>
</evidence>
<dbReference type="GO" id="GO:0016818">
    <property type="term" value="F:hydrolase activity, acting on acid anhydrides, in phosphorus-containing anhydrides"/>
    <property type="evidence" value="ECO:0007669"/>
    <property type="project" value="InterPro"/>
</dbReference>
<keyword evidence="9" id="KW-0269">Exonuclease</keyword>
<comment type="similarity">
    <text evidence="16">Belongs to the helicase family. DinG subfamily.</text>
</comment>
<evidence type="ECO:0000313" key="20">
    <source>
        <dbReference type="EMBL" id="HIZ53840.1"/>
    </source>
</evidence>
<evidence type="ECO:0000256" key="17">
    <source>
        <dbReference type="ARBA" id="ARBA00044969"/>
    </source>
</evidence>
<dbReference type="InterPro" id="IPR006554">
    <property type="entry name" value="Helicase-like_DEXD_c2"/>
</dbReference>
<evidence type="ECO:0000313" key="21">
    <source>
        <dbReference type="Proteomes" id="UP000824063"/>
    </source>
</evidence>
<keyword evidence="13" id="KW-0238">DNA-binding</keyword>
<proteinExistence type="inferred from homology"/>
<evidence type="ECO:0000256" key="1">
    <source>
        <dbReference type="ARBA" id="ARBA00001966"/>
    </source>
</evidence>
<dbReference type="GO" id="GO:0003677">
    <property type="term" value="F:DNA binding"/>
    <property type="evidence" value="ECO:0007669"/>
    <property type="project" value="UniProtKB-KW"/>
</dbReference>
<reference evidence="20" key="2">
    <citation type="submission" date="2021-04" db="EMBL/GenBank/DDBJ databases">
        <authorList>
            <person name="Gilroy R."/>
        </authorList>
    </citation>
    <scope>NUCLEOTIDE SEQUENCE</scope>
    <source>
        <strain evidence="20">CHK172-16539</strain>
    </source>
</reference>
<dbReference type="InterPro" id="IPR006555">
    <property type="entry name" value="ATP-dep_Helicase_C"/>
</dbReference>
<keyword evidence="4" id="KW-0479">Metal-binding</keyword>
<keyword evidence="10" id="KW-0067">ATP-binding</keyword>
<evidence type="ECO:0000256" key="4">
    <source>
        <dbReference type="ARBA" id="ARBA00022723"/>
    </source>
</evidence>
<evidence type="ECO:0000256" key="7">
    <source>
        <dbReference type="ARBA" id="ARBA00022801"/>
    </source>
</evidence>
<dbReference type="Pfam" id="PF12705">
    <property type="entry name" value="PDDEXK_1"/>
    <property type="match status" value="1"/>
</dbReference>
<dbReference type="PROSITE" id="PS51193">
    <property type="entry name" value="HELICASE_ATP_BIND_2"/>
    <property type="match status" value="1"/>
</dbReference>
<evidence type="ECO:0000256" key="13">
    <source>
        <dbReference type="ARBA" id="ARBA00023125"/>
    </source>
</evidence>
<reference evidence="20" key="1">
    <citation type="journal article" date="2021" name="PeerJ">
        <title>Extensive microbial diversity within the chicken gut microbiome revealed by metagenomics and culture.</title>
        <authorList>
            <person name="Gilroy R."/>
            <person name="Ravi A."/>
            <person name="Getino M."/>
            <person name="Pursley I."/>
            <person name="Horton D.L."/>
            <person name="Alikhan N.F."/>
            <person name="Baker D."/>
            <person name="Gharbi K."/>
            <person name="Hall N."/>
            <person name="Watson M."/>
            <person name="Adriaenssens E.M."/>
            <person name="Foster-Nyarko E."/>
            <person name="Jarju S."/>
            <person name="Secka A."/>
            <person name="Antonio M."/>
            <person name="Oren A."/>
            <person name="Chaudhuri R.R."/>
            <person name="La Ragione R."/>
            <person name="Hildebrand F."/>
            <person name="Pallen M.J."/>
        </authorList>
    </citation>
    <scope>NUCLEOTIDE SEQUENCE</scope>
    <source>
        <strain evidence="20">CHK172-16539</strain>
    </source>
</reference>
<keyword evidence="12" id="KW-0411">Iron-sulfur</keyword>
<gene>
    <name evidence="20" type="ORF">IAA20_07865</name>
</gene>
<keyword evidence="2" id="KW-0004">4Fe-4S</keyword>
<name>A0A9D2F7D8_9ENTE</name>
<dbReference type="SMART" id="SM00491">
    <property type="entry name" value="HELICc2"/>
    <property type="match status" value="1"/>
</dbReference>
<dbReference type="InterPro" id="IPR014001">
    <property type="entry name" value="Helicase_ATP-bd"/>
</dbReference>
<dbReference type="SUPFAM" id="SSF52540">
    <property type="entry name" value="P-loop containing nucleoside triphosphate hydrolases"/>
    <property type="match status" value="2"/>
</dbReference>
<dbReference type="EC" id="5.6.2.3" evidence="17"/>
<accession>A0A9D2F7D8</accession>
<dbReference type="InterPro" id="IPR011545">
    <property type="entry name" value="DEAD/DEAH_box_helicase_dom"/>
</dbReference>
<evidence type="ECO:0000256" key="3">
    <source>
        <dbReference type="ARBA" id="ARBA00022722"/>
    </source>
</evidence>